<dbReference type="InterPro" id="IPR000602">
    <property type="entry name" value="Glyco_hydro_38_N"/>
</dbReference>
<proteinExistence type="predicted"/>
<dbReference type="OrthoDB" id="9772207at2"/>
<protein>
    <submittedName>
        <fullName evidence="3">Glycosyl hydrolases family 38 N-terminal domain-containing protein</fullName>
    </submittedName>
</protein>
<dbReference type="Proteomes" id="UP000199306">
    <property type="component" value="Unassembled WGS sequence"/>
</dbReference>
<dbReference type="STRING" id="1079859.SAMN04515674_109145"/>
<dbReference type="RefSeq" id="WP_092018165.1">
    <property type="nucleotide sequence ID" value="NZ_FOXH01000009.1"/>
</dbReference>
<name>A0A1I5VIJ9_9BACT</name>
<keyword evidence="1" id="KW-0732">Signal</keyword>
<dbReference type="PANTHER" id="PTHR46017">
    <property type="entry name" value="ALPHA-MANNOSIDASE 2C1"/>
    <property type="match status" value="1"/>
</dbReference>
<feature type="domain" description="Glycoside hydrolase family 38 N-terminal" evidence="2">
    <location>
        <begin position="45"/>
        <end position="308"/>
    </location>
</feature>
<dbReference type="InterPro" id="IPR011013">
    <property type="entry name" value="Gal_mutarotase_sf_dom"/>
</dbReference>
<evidence type="ECO:0000313" key="3">
    <source>
        <dbReference type="EMBL" id="SFQ07384.1"/>
    </source>
</evidence>
<dbReference type="GO" id="GO:0009313">
    <property type="term" value="P:oligosaccharide catabolic process"/>
    <property type="evidence" value="ECO:0007669"/>
    <property type="project" value="TreeGrafter"/>
</dbReference>
<dbReference type="GO" id="GO:0004559">
    <property type="term" value="F:alpha-mannosidase activity"/>
    <property type="evidence" value="ECO:0007669"/>
    <property type="project" value="InterPro"/>
</dbReference>
<dbReference type="PANTHER" id="PTHR46017:SF1">
    <property type="entry name" value="ALPHA-MANNOSIDASE 2C1"/>
    <property type="match status" value="1"/>
</dbReference>
<feature type="chain" id="PRO_5011688073" evidence="1">
    <location>
        <begin position="24"/>
        <end position="896"/>
    </location>
</feature>
<keyword evidence="4" id="KW-1185">Reference proteome</keyword>
<dbReference type="SUPFAM" id="SSF88713">
    <property type="entry name" value="Glycoside hydrolase/deacetylase"/>
    <property type="match status" value="1"/>
</dbReference>
<sequence>MNKSKLVLLFLTILCIVINNALAQTAKPQSKQPDSFVRNDKVKEVIVVFKTHFDIGYTHRVKDVVQYYRTEMIDRALKAMSTSKAVPKGQEFRWTAPGWVMAKAMEPWQGQTPERRSKLDEAFRNGRFITHAMPFTIETDVCEPEVITRGLGFASQLSRQYQLPLPISAKVTDMPSHSGELATVLVNAGVKFLHIGCNWPSGYVRTPGIFWWEGPDGSRLLTFYSSNYGTATGLSWPHQWGKGDKFIGQNLIPPADWPYKVWPAILVTMDNSGPPKESEVKDLFDEIHKKMPGVKVRTGSMNDFYNAFMAEKPNLPVFKEEMPDTWVHGVMCDPGGAKLSRETVPLLAADELMNTQLKNWGAPVASVNDSVKKAFEMMALYAEHTWGGAASVNDYGEAFKKLPATKFTDLEASWDDKTGYVRSASRIANQMKQDNLKLLARSVKSEPNSVIVYNPLPWQRNGMIEVDGTSMFVKNIPAGGYTIVPLGAKQVLTTSDEKSIENQFYKITFDVDKGGIRSLIDKRTGHDWAANLSGNQTGTYINERFTYEQTAKYTADYQNKRAWQMFGASGEWLHPGIAKPGMISEKQVPYRKASPRGGKLIISNSTLQQTATLEMPVDTSNYLPASQLKVTLVEGQPYLDLEITILNKAKDNWPEADWLALPFNIKDPVFKVYRPLGTMNPATDIASGANKYIYAVGQGVTITDPEGRGIAVAPIDHPLISLDTTGIWQFSYDFVPRTPIVYVNLYNNQWNTNYRYWYAGTWSSRVRIWSFDANTVKEYQMAVPALEARSPLQCIIPENSTGTLPAQRKGIELSRRGIIVTAFGQDPDGNKGTLLRIWEQAGNNGEVSIMLPEGNIFHKATPVNLRGEVSGKPIDIVQRKINCTIKAFGPVSFILE</sequence>
<dbReference type="AlphaFoldDB" id="A0A1I5VIJ9"/>
<reference evidence="3 4" key="1">
    <citation type="submission" date="2016-10" db="EMBL/GenBank/DDBJ databases">
        <authorList>
            <person name="de Groot N.N."/>
        </authorList>
    </citation>
    <scope>NUCLEOTIDE SEQUENCE [LARGE SCALE GENOMIC DNA]</scope>
    <source>
        <strain evidence="4">E92,LMG 26720,CCM 7988</strain>
    </source>
</reference>
<organism evidence="3 4">
    <name type="scientific">Pseudarcicella hirudinis</name>
    <dbReference type="NCBI Taxonomy" id="1079859"/>
    <lineage>
        <taxon>Bacteria</taxon>
        <taxon>Pseudomonadati</taxon>
        <taxon>Bacteroidota</taxon>
        <taxon>Cytophagia</taxon>
        <taxon>Cytophagales</taxon>
        <taxon>Flectobacillaceae</taxon>
        <taxon>Pseudarcicella</taxon>
    </lineage>
</organism>
<dbReference type="GO" id="GO:0006013">
    <property type="term" value="P:mannose metabolic process"/>
    <property type="evidence" value="ECO:0007669"/>
    <property type="project" value="InterPro"/>
</dbReference>
<evidence type="ECO:0000259" key="2">
    <source>
        <dbReference type="Pfam" id="PF01074"/>
    </source>
</evidence>
<dbReference type="InterPro" id="IPR027291">
    <property type="entry name" value="Glyco_hydro_38_N_sf"/>
</dbReference>
<dbReference type="GO" id="GO:0030246">
    <property type="term" value="F:carbohydrate binding"/>
    <property type="evidence" value="ECO:0007669"/>
    <property type="project" value="InterPro"/>
</dbReference>
<gene>
    <name evidence="3" type="ORF">SAMN04515674_109145</name>
</gene>
<keyword evidence="3" id="KW-0378">Hydrolase</keyword>
<evidence type="ECO:0000256" key="1">
    <source>
        <dbReference type="SAM" id="SignalP"/>
    </source>
</evidence>
<evidence type="ECO:0000313" key="4">
    <source>
        <dbReference type="Proteomes" id="UP000199306"/>
    </source>
</evidence>
<feature type="signal peptide" evidence="1">
    <location>
        <begin position="1"/>
        <end position="23"/>
    </location>
</feature>
<dbReference type="EMBL" id="FOXH01000009">
    <property type="protein sequence ID" value="SFQ07384.1"/>
    <property type="molecule type" value="Genomic_DNA"/>
</dbReference>
<dbReference type="Pfam" id="PF01074">
    <property type="entry name" value="Glyco_hydro_38N"/>
    <property type="match status" value="1"/>
</dbReference>
<dbReference type="Gene3D" id="3.20.110.10">
    <property type="entry name" value="Glycoside hydrolase 38, N terminal domain"/>
    <property type="match status" value="1"/>
</dbReference>
<dbReference type="SUPFAM" id="SSF74650">
    <property type="entry name" value="Galactose mutarotase-like"/>
    <property type="match status" value="1"/>
</dbReference>
<accession>A0A1I5VIJ9</accession>
<dbReference type="InterPro" id="IPR011330">
    <property type="entry name" value="Glyco_hydro/deAcase_b/a-brl"/>
</dbReference>